<protein>
    <submittedName>
        <fullName evidence="4">Glycosyltransferase family 1 protein</fullName>
    </submittedName>
</protein>
<dbReference type="EMBL" id="PXYV01000009">
    <property type="protein sequence ID" value="PSR23039.1"/>
    <property type="molecule type" value="Genomic_DNA"/>
</dbReference>
<dbReference type="AlphaFoldDB" id="A0A2T2WLC7"/>
<evidence type="ECO:0000259" key="2">
    <source>
        <dbReference type="Pfam" id="PF00534"/>
    </source>
</evidence>
<comment type="caution">
    <text evidence="4">The sequence shown here is derived from an EMBL/GenBank/DDBJ whole genome shotgun (WGS) entry which is preliminary data.</text>
</comment>
<feature type="domain" description="Glycosyltransferase subfamily 4-like N-terminal" evidence="3">
    <location>
        <begin position="16"/>
        <end position="169"/>
    </location>
</feature>
<keyword evidence="1 4" id="KW-0808">Transferase</keyword>
<dbReference type="SUPFAM" id="SSF53756">
    <property type="entry name" value="UDP-Glycosyltransferase/glycogen phosphorylase"/>
    <property type="match status" value="1"/>
</dbReference>
<evidence type="ECO:0000313" key="5">
    <source>
        <dbReference type="Proteomes" id="UP000241848"/>
    </source>
</evidence>
<organism evidence="4 5">
    <name type="scientific">Sulfobacillus acidophilus</name>
    <dbReference type="NCBI Taxonomy" id="53633"/>
    <lineage>
        <taxon>Bacteria</taxon>
        <taxon>Bacillati</taxon>
        <taxon>Bacillota</taxon>
        <taxon>Clostridia</taxon>
        <taxon>Eubacteriales</taxon>
        <taxon>Clostridiales Family XVII. Incertae Sedis</taxon>
        <taxon>Sulfobacillus</taxon>
    </lineage>
</organism>
<dbReference type="Pfam" id="PF00534">
    <property type="entry name" value="Glycos_transf_1"/>
    <property type="match status" value="1"/>
</dbReference>
<name>A0A2T2WLC7_9FIRM</name>
<dbReference type="Gene3D" id="3.40.50.2000">
    <property type="entry name" value="Glycogen Phosphorylase B"/>
    <property type="match status" value="2"/>
</dbReference>
<sequence>MNIAIDVSNTAGFRTGTEEYIEGLVYGLRRVGAQVVGVGRQTSALVPDKPHLGLELRRHPSPLAKWWWEYYGVRRVPRDVELLHIPFMAHPPARLSVPSVVTVHDLIPYRLAAYRKSVKERHYFSHIERSLPYADRIVAISHATFDDMREFFPHLTSKTVVIPNGVHPDFFEELDSQHLMQTARRFGLRRHPRVLYVGGFDERKNVGTLLTAMKTVFSRHRDAELVLVGAKDNLSVRRALVDLGLDSQVLVTPFVSRHDLVALYHSADVFVYPSRYEGFGLPPAQALAVGVPVIASDIPSVREVVQDYGILVDPDSVEAWSAAIEQVLDAPETAHRMVTEGQVYAEEFSWPRIARSYLNVYHDALRGRS</sequence>
<reference evidence="4 5" key="1">
    <citation type="journal article" date="2014" name="BMC Genomics">
        <title>Comparison of environmental and isolate Sulfobacillus genomes reveals diverse carbon, sulfur, nitrogen, and hydrogen metabolisms.</title>
        <authorList>
            <person name="Justice N.B."/>
            <person name="Norman A."/>
            <person name="Brown C.T."/>
            <person name="Singh A."/>
            <person name="Thomas B.C."/>
            <person name="Banfield J.F."/>
        </authorList>
    </citation>
    <scope>NUCLEOTIDE SEQUENCE [LARGE SCALE GENOMIC DNA]</scope>
    <source>
        <strain evidence="4">AMDSBA3</strain>
    </source>
</reference>
<dbReference type="CDD" id="cd03809">
    <property type="entry name" value="GT4_MtfB-like"/>
    <property type="match status" value="1"/>
</dbReference>
<dbReference type="GO" id="GO:0009103">
    <property type="term" value="P:lipopolysaccharide biosynthetic process"/>
    <property type="evidence" value="ECO:0007669"/>
    <property type="project" value="TreeGrafter"/>
</dbReference>
<feature type="domain" description="Glycosyl transferase family 1" evidence="2">
    <location>
        <begin position="192"/>
        <end position="341"/>
    </location>
</feature>
<dbReference type="PANTHER" id="PTHR46401:SF2">
    <property type="entry name" value="GLYCOSYLTRANSFERASE WBBK-RELATED"/>
    <property type="match status" value="1"/>
</dbReference>
<dbReference type="InterPro" id="IPR028098">
    <property type="entry name" value="Glyco_trans_4-like_N"/>
</dbReference>
<dbReference type="Pfam" id="PF13439">
    <property type="entry name" value="Glyco_transf_4"/>
    <property type="match status" value="1"/>
</dbReference>
<proteinExistence type="predicted"/>
<accession>A0A2T2WLC7</accession>
<gene>
    <name evidence="4" type="ORF">C7B45_04490</name>
</gene>
<dbReference type="GO" id="GO:0016757">
    <property type="term" value="F:glycosyltransferase activity"/>
    <property type="evidence" value="ECO:0007669"/>
    <property type="project" value="InterPro"/>
</dbReference>
<evidence type="ECO:0000259" key="3">
    <source>
        <dbReference type="Pfam" id="PF13439"/>
    </source>
</evidence>
<dbReference type="InterPro" id="IPR001296">
    <property type="entry name" value="Glyco_trans_1"/>
</dbReference>
<evidence type="ECO:0000313" key="4">
    <source>
        <dbReference type="EMBL" id="PSR23039.1"/>
    </source>
</evidence>
<dbReference type="Proteomes" id="UP000241848">
    <property type="component" value="Unassembled WGS sequence"/>
</dbReference>
<evidence type="ECO:0000256" key="1">
    <source>
        <dbReference type="ARBA" id="ARBA00022679"/>
    </source>
</evidence>
<dbReference type="PANTHER" id="PTHR46401">
    <property type="entry name" value="GLYCOSYLTRANSFERASE WBBK-RELATED"/>
    <property type="match status" value="1"/>
</dbReference>